<evidence type="ECO:0000256" key="9">
    <source>
        <dbReference type="SAM" id="MobiDB-lite"/>
    </source>
</evidence>
<dbReference type="Pfam" id="PF00009">
    <property type="entry name" value="GTP_EFTU"/>
    <property type="match status" value="1"/>
</dbReference>
<dbReference type="InterPro" id="IPR053905">
    <property type="entry name" value="EF-G-like_DII"/>
</dbReference>
<dbReference type="InterPro" id="IPR044145">
    <property type="entry name" value="IF2_II"/>
</dbReference>
<dbReference type="PANTHER" id="PTHR43381">
    <property type="entry name" value="TRANSLATION INITIATION FACTOR IF-2-RELATED"/>
    <property type="match status" value="1"/>
</dbReference>
<dbReference type="CDD" id="cd01887">
    <property type="entry name" value="IF2_eIF5B"/>
    <property type="match status" value="1"/>
</dbReference>
<feature type="compositionally biased region" description="Basic and acidic residues" evidence="9">
    <location>
        <begin position="168"/>
        <end position="185"/>
    </location>
</feature>
<evidence type="ECO:0000313" key="11">
    <source>
        <dbReference type="EMBL" id="NKE70903.1"/>
    </source>
</evidence>
<organism evidence="11 12">
    <name type="scientific">Candidatus Manganitrophus noduliformans</name>
    <dbReference type="NCBI Taxonomy" id="2606439"/>
    <lineage>
        <taxon>Bacteria</taxon>
        <taxon>Pseudomonadati</taxon>
        <taxon>Nitrospirota</taxon>
        <taxon>Nitrospiria</taxon>
        <taxon>Candidatus Troglogloeales</taxon>
        <taxon>Candidatus Manganitrophaceae</taxon>
        <taxon>Candidatus Manganitrophus</taxon>
    </lineage>
</organism>
<dbReference type="EMBL" id="VTOW01000001">
    <property type="protein sequence ID" value="NKE70903.1"/>
    <property type="molecule type" value="Genomic_DNA"/>
</dbReference>
<evidence type="ECO:0000313" key="12">
    <source>
        <dbReference type="Proteomes" id="UP000534783"/>
    </source>
</evidence>
<comment type="caution">
    <text evidence="11">The sequence shown here is derived from an EMBL/GenBank/DDBJ whole genome shotgun (WGS) entry which is preliminary data.</text>
</comment>
<evidence type="ECO:0000256" key="8">
    <source>
        <dbReference type="RuleBase" id="RU000644"/>
    </source>
</evidence>
<dbReference type="CDD" id="cd03692">
    <property type="entry name" value="mtIF2_IVc"/>
    <property type="match status" value="1"/>
</dbReference>
<dbReference type="Gene3D" id="2.40.30.10">
    <property type="entry name" value="Translation factors"/>
    <property type="match status" value="2"/>
</dbReference>
<dbReference type="GO" id="GO:0005829">
    <property type="term" value="C:cytosol"/>
    <property type="evidence" value="ECO:0007669"/>
    <property type="project" value="TreeGrafter"/>
</dbReference>
<dbReference type="PROSITE" id="PS01176">
    <property type="entry name" value="IF2"/>
    <property type="match status" value="1"/>
</dbReference>
<feature type="compositionally biased region" description="Low complexity" evidence="9">
    <location>
        <begin position="97"/>
        <end position="116"/>
    </location>
</feature>
<dbReference type="Gene3D" id="3.40.50.10050">
    <property type="entry name" value="Translation initiation factor IF- 2, domain 3"/>
    <property type="match status" value="1"/>
</dbReference>
<dbReference type="InterPro" id="IPR027417">
    <property type="entry name" value="P-loop_NTPase"/>
</dbReference>
<dbReference type="Proteomes" id="UP000534783">
    <property type="component" value="Unassembled WGS sequence"/>
</dbReference>
<dbReference type="SUPFAM" id="SSF50447">
    <property type="entry name" value="Translation proteins"/>
    <property type="match status" value="2"/>
</dbReference>
<dbReference type="FunFam" id="3.40.50.10050:FF:000001">
    <property type="entry name" value="Translation initiation factor IF-2"/>
    <property type="match status" value="1"/>
</dbReference>
<name>A0A7X6DPB8_9BACT</name>
<dbReference type="FunFam" id="2.40.30.10:FF:000007">
    <property type="entry name" value="Translation initiation factor IF-2"/>
    <property type="match status" value="1"/>
</dbReference>
<dbReference type="GO" id="GO:0003743">
    <property type="term" value="F:translation initiation factor activity"/>
    <property type="evidence" value="ECO:0007669"/>
    <property type="project" value="UniProtKB-UniRule"/>
</dbReference>
<gene>
    <name evidence="7 11" type="primary">infB</name>
    <name evidence="11" type="ORF">MNODULE_09145</name>
</gene>
<dbReference type="FunFam" id="2.40.30.10:FF:000008">
    <property type="entry name" value="Translation initiation factor IF-2"/>
    <property type="match status" value="1"/>
</dbReference>
<evidence type="ECO:0000256" key="5">
    <source>
        <dbReference type="ARBA" id="ARBA00022917"/>
    </source>
</evidence>
<accession>A0A7X6DPB8</accession>
<dbReference type="InterPro" id="IPR000178">
    <property type="entry name" value="TF_IF2_bacterial-like"/>
</dbReference>
<evidence type="ECO:0000259" key="10">
    <source>
        <dbReference type="PROSITE" id="PS51722"/>
    </source>
</evidence>
<dbReference type="AlphaFoldDB" id="A0A7X6DPB8"/>
<feature type="binding site" evidence="7">
    <location>
        <begin position="452"/>
        <end position="455"/>
    </location>
    <ligand>
        <name>GTP</name>
        <dbReference type="ChEBI" id="CHEBI:37565"/>
    </ligand>
</feature>
<dbReference type="RefSeq" id="WP_168059133.1">
    <property type="nucleotide sequence ID" value="NZ_VTOW01000001.1"/>
</dbReference>
<dbReference type="NCBIfam" id="TIGR00487">
    <property type="entry name" value="IF-2"/>
    <property type="match status" value="1"/>
</dbReference>
<feature type="compositionally biased region" description="Low complexity" evidence="9">
    <location>
        <begin position="50"/>
        <end position="65"/>
    </location>
</feature>
<keyword evidence="5 7" id="KW-0648">Protein biosynthesis</keyword>
<dbReference type="NCBIfam" id="TIGR00231">
    <property type="entry name" value="small_GTP"/>
    <property type="match status" value="1"/>
</dbReference>
<dbReference type="HAMAP" id="MF_00100_B">
    <property type="entry name" value="IF_2_B"/>
    <property type="match status" value="1"/>
</dbReference>
<dbReference type="PRINTS" id="PR00449">
    <property type="entry name" value="RASTRNSFRMNG"/>
</dbReference>
<feature type="region of interest" description="Disordered" evidence="9">
    <location>
        <begin position="50"/>
        <end position="116"/>
    </location>
</feature>
<feature type="binding site" evidence="7">
    <location>
        <begin position="398"/>
        <end position="402"/>
    </location>
    <ligand>
        <name>GTP</name>
        <dbReference type="ChEBI" id="CHEBI:37565"/>
    </ligand>
</feature>
<dbReference type="FunFam" id="3.40.50.300:FF:000019">
    <property type="entry name" value="Translation initiation factor IF-2"/>
    <property type="match status" value="1"/>
</dbReference>
<dbReference type="Pfam" id="PF11987">
    <property type="entry name" value="IF-2"/>
    <property type="match status" value="1"/>
</dbReference>
<comment type="similarity">
    <text evidence="1 7 8">Belongs to the TRAFAC class translation factor GTPase superfamily. Classic translation factor GTPase family. IF-2 subfamily.</text>
</comment>
<dbReference type="InterPro" id="IPR000795">
    <property type="entry name" value="T_Tr_GTP-bd_dom"/>
</dbReference>
<comment type="function">
    <text evidence="7 8">One of the essential components for the initiation of protein synthesis. Protects formylmethionyl-tRNA from spontaneous hydrolysis and promotes its binding to the 30S ribosomal subunits. Also involved in the hydrolysis of GTP during the formation of the 70S ribosomal complex.</text>
</comment>
<keyword evidence="3 7" id="KW-0396">Initiation factor</keyword>
<dbReference type="InterPro" id="IPR023115">
    <property type="entry name" value="TIF_IF2_dom3"/>
</dbReference>
<dbReference type="CDD" id="cd03702">
    <property type="entry name" value="IF2_mtIF2_II"/>
    <property type="match status" value="1"/>
</dbReference>
<evidence type="ECO:0000256" key="6">
    <source>
        <dbReference type="ARBA" id="ARBA00023134"/>
    </source>
</evidence>
<keyword evidence="12" id="KW-1185">Reference proteome</keyword>
<reference evidence="11 12" key="1">
    <citation type="journal article" date="2020" name="Nature">
        <title>Bacterial chemolithoautotrophy via manganese oxidation.</title>
        <authorList>
            <person name="Yu H."/>
            <person name="Leadbetter J.R."/>
        </authorList>
    </citation>
    <scope>NUCLEOTIDE SEQUENCE [LARGE SCALE GENOMIC DNA]</scope>
    <source>
        <strain evidence="11 12">Mn-1</strain>
    </source>
</reference>
<keyword evidence="7" id="KW-0963">Cytoplasm</keyword>
<dbReference type="PROSITE" id="PS51722">
    <property type="entry name" value="G_TR_2"/>
    <property type="match status" value="1"/>
</dbReference>
<dbReference type="InterPro" id="IPR005225">
    <property type="entry name" value="Small_GTP-bd"/>
</dbReference>
<sequence>MRVFEIAKKIGIPTKEMMALLKRMGIKASNHMSALEESDIQAVMKGMEKSTMTKTTSKGTKSVKAAPPPPPVVEKKSRVLIKRKPTPEEMAPPPVAVQPEAPVVETPETEAPLSPTMEPIAPAAAATSAPSDVVSPPVEEVKPVSPAAEPAPTPGVLKVVPSPGGAKEAAEKKTDKDKKKGKIELRPELKKDFASKFKEKAKRPKKRWDSDVVVEEPEAIAEVPVEARKWQDFKPIHRKEDRRGLRRGPAVSTDITKPRRKVVKLYEGMTVKEFSELIGQKVPSIISKLMSMGKMATINHPILLDEASLIAEEFGVKAELVSEKTEEEILSPSMPDDPNDLLPRSPVITIMGHVDHGKTSLLDSIRQTKVTEGEAGGITQHIGAYTVTVGEKRVTFLDTPGHEAFTAMRARGAKVTDIVVLVVAADDGVMPQTVEAINHAKAANVPIIVAINKIDKPEANADRVKTALAEYELIPEAWGGKTIFAEVSAKKKIGLEELLEMILLQAEVLELKANPTRPMLGTIVEAKLDRGRGPVATVLVQQGTLRVGDIFVTGAHFGKVRALISDKGKKVDQAGPSTPVEVIGLDGVPLAGDTFVVVADERTAKEVAQGRSHRQRLAELSQTRRVTLDDLYQEIQEGTVKELNIIVKADVQGSAEAIKESLEKLTSPLVKLRVIHRGVGSITESDILLASASNAIVIGFNVRPETKGEILAERENVDVRLYTIIYDAIADVKAAMEGLLEPTLKERTLGRVEVRQVFQIPKQGVIAGGHVSSGLISRNSAGARVIRDGAVVYEGKIGSLRRFKDDVKEVQAGYECGIGIENFNDIKVGDVIEVYTHDKIAAKL</sequence>
<comment type="subcellular location">
    <subcellularLocation>
        <location evidence="7">Cytoplasm</location>
    </subcellularLocation>
</comment>
<dbReference type="PANTHER" id="PTHR43381:SF5">
    <property type="entry name" value="TR-TYPE G DOMAIN-CONTAINING PROTEIN"/>
    <property type="match status" value="1"/>
</dbReference>
<evidence type="ECO:0000256" key="7">
    <source>
        <dbReference type="HAMAP-Rule" id="MF_00100"/>
    </source>
</evidence>
<dbReference type="Gene3D" id="3.40.50.300">
    <property type="entry name" value="P-loop containing nucleotide triphosphate hydrolases"/>
    <property type="match status" value="1"/>
</dbReference>
<dbReference type="GO" id="GO:0003924">
    <property type="term" value="F:GTPase activity"/>
    <property type="evidence" value="ECO:0007669"/>
    <property type="project" value="UniProtKB-UniRule"/>
</dbReference>
<evidence type="ECO:0000256" key="1">
    <source>
        <dbReference type="ARBA" id="ARBA00007733"/>
    </source>
</evidence>
<evidence type="ECO:0000256" key="3">
    <source>
        <dbReference type="ARBA" id="ARBA00022540"/>
    </source>
</evidence>
<feature type="domain" description="Tr-type G" evidence="10">
    <location>
        <begin position="343"/>
        <end position="512"/>
    </location>
</feature>
<feature type="binding site" evidence="7">
    <location>
        <begin position="352"/>
        <end position="359"/>
    </location>
    <ligand>
        <name>GTP</name>
        <dbReference type="ChEBI" id="CHEBI:37565"/>
    </ligand>
</feature>
<evidence type="ECO:0000256" key="2">
    <source>
        <dbReference type="ARBA" id="ARBA00020675"/>
    </source>
</evidence>
<keyword evidence="4 7" id="KW-0547">Nucleotide-binding</keyword>
<dbReference type="SUPFAM" id="SSF52156">
    <property type="entry name" value="Initiation factor IF2/eIF5b, domain 3"/>
    <property type="match status" value="1"/>
</dbReference>
<feature type="region of interest" description="Disordered" evidence="9">
    <location>
        <begin position="143"/>
        <end position="185"/>
    </location>
</feature>
<dbReference type="InterPro" id="IPR036925">
    <property type="entry name" value="TIF_IF2_dom3_sf"/>
</dbReference>
<protein>
    <recommendedName>
        <fullName evidence="2 7">Translation initiation factor IF-2</fullName>
    </recommendedName>
</protein>
<dbReference type="SUPFAM" id="SSF52540">
    <property type="entry name" value="P-loop containing nucleoside triphosphate hydrolases"/>
    <property type="match status" value="1"/>
</dbReference>
<proteinExistence type="inferred from homology"/>
<dbReference type="InterPro" id="IPR009000">
    <property type="entry name" value="Transl_B-barrel_sf"/>
</dbReference>
<keyword evidence="6 7" id="KW-0342">GTP-binding</keyword>
<dbReference type="Gene3D" id="1.10.10.2480">
    <property type="match status" value="1"/>
</dbReference>
<dbReference type="Pfam" id="PF04760">
    <property type="entry name" value="IF2_N"/>
    <property type="match status" value="2"/>
</dbReference>
<feature type="region of interest" description="G-domain" evidence="7">
    <location>
        <begin position="346"/>
        <end position="494"/>
    </location>
</feature>
<evidence type="ECO:0000256" key="4">
    <source>
        <dbReference type="ARBA" id="ARBA00022741"/>
    </source>
</evidence>
<dbReference type="GO" id="GO:0005525">
    <property type="term" value="F:GTP binding"/>
    <property type="evidence" value="ECO:0007669"/>
    <property type="project" value="UniProtKB-KW"/>
</dbReference>
<dbReference type="InterPro" id="IPR015760">
    <property type="entry name" value="TIF_IF2"/>
</dbReference>
<dbReference type="Pfam" id="PF22042">
    <property type="entry name" value="EF-G_D2"/>
    <property type="match status" value="1"/>
</dbReference>
<dbReference type="InterPro" id="IPR006847">
    <property type="entry name" value="IF2_N"/>
</dbReference>